<feature type="region of interest" description="Disordered" evidence="1">
    <location>
        <begin position="1"/>
        <end position="89"/>
    </location>
</feature>
<accession>A0AA88II87</accession>
<protein>
    <submittedName>
        <fullName evidence="2">Uncharacterized protein</fullName>
    </submittedName>
</protein>
<reference evidence="2" key="1">
    <citation type="submission" date="2023-07" db="EMBL/GenBank/DDBJ databases">
        <title>Chromosome-level Genome Assembly of Striped Snakehead (Channa striata).</title>
        <authorList>
            <person name="Liu H."/>
        </authorList>
    </citation>
    <scope>NUCLEOTIDE SEQUENCE</scope>
    <source>
        <strain evidence="2">Gz</strain>
        <tissue evidence="2">Muscle</tissue>
    </source>
</reference>
<dbReference type="Proteomes" id="UP001187415">
    <property type="component" value="Unassembled WGS sequence"/>
</dbReference>
<evidence type="ECO:0000313" key="3">
    <source>
        <dbReference type="Proteomes" id="UP001187415"/>
    </source>
</evidence>
<gene>
    <name evidence="2" type="ORF">Q5P01_025223</name>
</gene>
<sequence>MSLSSPRVTQREQGRRCHKKHAGAQTSDGSEDEEKKMEQLRFEEKKMRDVKVEEGKVKDDVGSEPTPASAQRQKNLQRRHIPSSYRPQI</sequence>
<feature type="compositionally biased region" description="Basic and acidic residues" evidence="1">
    <location>
        <begin position="33"/>
        <end position="61"/>
    </location>
</feature>
<name>A0AA88II87_CHASR</name>
<evidence type="ECO:0000313" key="2">
    <source>
        <dbReference type="EMBL" id="KAK2817032.1"/>
    </source>
</evidence>
<comment type="caution">
    <text evidence="2">The sequence shown here is derived from an EMBL/GenBank/DDBJ whole genome shotgun (WGS) entry which is preliminary data.</text>
</comment>
<proteinExistence type="predicted"/>
<organism evidence="2 3">
    <name type="scientific">Channa striata</name>
    <name type="common">Snakehead murrel</name>
    <name type="synonym">Ophicephalus striatus</name>
    <dbReference type="NCBI Taxonomy" id="64152"/>
    <lineage>
        <taxon>Eukaryota</taxon>
        <taxon>Metazoa</taxon>
        <taxon>Chordata</taxon>
        <taxon>Craniata</taxon>
        <taxon>Vertebrata</taxon>
        <taxon>Euteleostomi</taxon>
        <taxon>Actinopterygii</taxon>
        <taxon>Neopterygii</taxon>
        <taxon>Teleostei</taxon>
        <taxon>Neoteleostei</taxon>
        <taxon>Acanthomorphata</taxon>
        <taxon>Anabantaria</taxon>
        <taxon>Anabantiformes</taxon>
        <taxon>Channoidei</taxon>
        <taxon>Channidae</taxon>
        <taxon>Channa</taxon>
    </lineage>
</organism>
<evidence type="ECO:0000256" key="1">
    <source>
        <dbReference type="SAM" id="MobiDB-lite"/>
    </source>
</evidence>
<keyword evidence="3" id="KW-1185">Reference proteome</keyword>
<dbReference type="AlphaFoldDB" id="A0AA88II87"/>
<dbReference type="EMBL" id="JAUPFM010000021">
    <property type="protein sequence ID" value="KAK2817032.1"/>
    <property type="molecule type" value="Genomic_DNA"/>
</dbReference>